<dbReference type="KEGG" id="cci:CC1G_04904"/>
<comment type="caution">
    <text evidence="1">The sequence shown here is derived from an EMBL/GenBank/DDBJ whole genome shotgun (WGS) entry which is preliminary data.</text>
</comment>
<dbReference type="HOGENOM" id="CLU_660584_0_0_1"/>
<evidence type="ECO:0000313" key="1">
    <source>
        <dbReference type="EMBL" id="EAU80794.2"/>
    </source>
</evidence>
<dbReference type="Proteomes" id="UP000001861">
    <property type="component" value="Unassembled WGS sequence"/>
</dbReference>
<dbReference type="AlphaFoldDB" id="A8PFG8"/>
<name>A8PFG8_COPC7</name>
<keyword evidence="2" id="KW-1185">Reference proteome</keyword>
<evidence type="ECO:0000313" key="2">
    <source>
        <dbReference type="Proteomes" id="UP000001861"/>
    </source>
</evidence>
<organism evidence="1 2">
    <name type="scientific">Coprinopsis cinerea (strain Okayama-7 / 130 / ATCC MYA-4618 / FGSC 9003)</name>
    <name type="common">Inky cap fungus</name>
    <name type="synonym">Hormographiella aspergillata</name>
    <dbReference type="NCBI Taxonomy" id="240176"/>
    <lineage>
        <taxon>Eukaryota</taxon>
        <taxon>Fungi</taxon>
        <taxon>Dikarya</taxon>
        <taxon>Basidiomycota</taxon>
        <taxon>Agaricomycotina</taxon>
        <taxon>Agaricomycetes</taxon>
        <taxon>Agaricomycetidae</taxon>
        <taxon>Agaricales</taxon>
        <taxon>Agaricineae</taxon>
        <taxon>Psathyrellaceae</taxon>
        <taxon>Coprinopsis</taxon>
    </lineage>
</organism>
<evidence type="ECO:0008006" key="3">
    <source>
        <dbReference type="Google" id="ProtNLM"/>
    </source>
</evidence>
<proteinExistence type="predicted"/>
<protein>
    <recommendedName>
        <fullName evidence="3">F-box domain-containing protein</fullName>
    </recommendedName>
</protein>
<sequence length="416" mass="46681">MVYGVQPSQEMASDLNDKPLPLAARTENAPTIPFNLLPDDVVGDIFIEYLRERSVTPLSGAPTNLAVTVHGSGSTNTPILLTFPGHGGKEVSPSFDEAFHLLTAQSHRWKEFSMFDREDDNRPPRNHVWKEIRASNLENLIIFFGKRWSSDSAFQLMKTFSSSEKLKSVILGCHDDLALPQLAFPWKNIQFFDVNCGQTPCQEILYLLSKCTRVTEFNVDVPACCHTNPHPSTPSIVVPALKTMHFVYLRRFPRFLDSLTFPSLEDLDMMKIIAGAISPTAYADLWRTLAELGERSEWRLRRLRFPAIRKLDVDVPHGVEILATSHSFVHLTSLTLACPLVDDALELLTFREGYEPLPRVATMLLLDCRSTDGVLSAMIKSRTAIRSTGLTPALQDINAYSPFSAMQKDFTKSLEV</sequence>
<reference evidence="1 2" key="1">
    <citation type="journal article" date="2010" name="Proc. Natl. Acad. Sci. U.S.A.">
        <title>Insights into evolution of multicellular fungi from the assembled chromosomes of the mushroom Coprinopsis cinerea (Coprinus cinereus).</title>
        <authorList>
            <person name="Stajich J.E."/>
            <person name="Wilke S.K."/>
            <person name="Ahren D."/>
            <person name="Au C.H."/>
            <person name="Birren B.W."/>
            <person name="Borodovsky M."/>
            <person name="Burns C."/>
            <person name="Canback B."/>
            <person name="Casselton L.A."/>
            <person name="Cheng C.K."/>
            <person name="Deng J."/>
            <person name="Dietrich F.S."/>
            <person name="Fargo D.C."/>
            <person name="Farman M.L."/>
            <person name="Gathman A.C."/>
            <person name="Goldberg J."/>
            <person name="Guigo R."/>
            <person name="Hoegger P.J."/>
            <person name="Hooker J.B."/>
            <person name="Huggins A."/>
            <person name="James T.Y."/>
            <person name="Kamada T."/>
            <person name="Kilaru S."/>
            <person name="Kodira C."/>
            <person name="Kues U."/>
            <person name="Kupfer D."/>
            <person name="Kwan H.S."/>
            <person name="Lomsadze A."/>
            <person name="Li W."/>
            <person name="Lilly W.W."/>
            <person name="Ma L.J."/>
            <person name="Mackey A.J."/>
            <person name="Manning G."/>
            <person name="Martin F."/>
            <person name="Muraguchi H."/>
            <person name="Natvig D.O."/>
            <person name="Palmerini H."/>
            <person name="Ramesh M.A."/>
            <person name="Rehmeyer C.J."/>
            <person name="Roe B.A."/>
            <person name="Shenoy N."/>
            <person name="Stanke M."/>
            <person name="Ter-Hovhannisyan V."/>
            <person name="Tunlid A."/>
            <person name="Velagapudi R."/>
            <person name="Vision T.J."/>
            <person name="Zeng Q."/>
            <person name="Zolan M.E."/>
            <person name="Pukkila P.J."/>
        </authorList>
    </citation>
    <scope>NUCLEOTIDE SEQUENCE [LARGE SCALE GENOMIC DNA]</scope>
    <source>
        <strain evidence="2">Okayama-7 / 130 / ATCC MYA-4618 / FGSC 9003</strain>
    </source>
</reference>
<dbReference type="OrthoDB" id="3217549at2759"/>
<dbReference type="RefSeq" id="XP_001841060.2">
    <property type="nucleotide sequence ID" value="XM_001841008.2"/>
</dbReference>
<dbReference type="GeneID" id="6017720"/>
<accession>A8PFG8</accession>
<dbReference type="InParanoid" id="A8PFG8"/>
<dbReference type="EMBL" id="AACS02000002">
    <property type="protein sequence ID" value="EAU80794.2"/>
    <property type="molecule type" value="Genomic_DNA"/>
</dbReference>
<gene>
    <name evidence="1" type="ORF">CC1G_04904</name>
</gene>
<dbReference type="VEuPathDB" id="FungiDB:CC1G_04904"/>